<evidence type="ECO:0000313" key="5">
    <source>
        <dbReference type="EMBL" id="WIM05146.1"/>
    </source>
</evidence>
<sequence>MNRRHFPLLLALIAGVAQADTLYKCTDSQGHTTYTNQKTVGTSCIVLSQDKPVSTFSAPSRPTRAATPTPGGFPRVGDGQQKARDNDRRGILEEELSTEQKKLDAARKALSEQEAVRLGDERNYQRVLDRLKPYQETVQLHERNVEALRKELANLK</sequence>
<keyword evidence="1" id="KW-0175">Coiled coil</keyword>
<keyword evidence="3" id="KW-0732">Signal</keyword>
<dbReference type="AlphaFoldDB" id="A0AA49IY64"/>
<feature type="coiled-coil region" evidence="1">
    <location>
        <begin position="89"/>
        <end position="151"/>
    </location>
</feature>
<dbReference type="InterPro" id="IPR025392">
    <property type="entry name" value="DUF4124"/>
</dbReference>
<feature type="compositionally biased region" description="Low complexity" evidence="2">
    <location>
        <begin position="57"/>
        <end position="70"/>
    </location>
</feature>
<dbReference type="KEGG" id="npv:OHM77_10625"/>
<evidence type="ECO:0000259" key="4">
    <source>
        <dbReference type="Pfam" id="PF13511"/>
    </source>
</evidence>
<feature type="region of interest" description="Disordered" evidence="2">
    <location>
        <begin position="53"/>
        <end position="89"/>
    </location>
</feature>
<gene>
    <name evidence="5" type="ORF">OHM77_10625</name>
</gene>
<dbReference type="EMBL" id="CP107246">
    <property type="protein sequence ID" value="WIM05146.1"/>
    <property type="molecule type" value="Genomic_DNA"/>
</dbReference>
<reference evidence="5" key="1">
    <citation type="journal article" date="2023" name="Nat. Microbiol.">
        <title>Enrichment and characterization of a nitric oxide-reducing microbial community in a continuous bioreactor.</title>
        <authorList>
            <person name="Garrido-Amador P."/>
            <person name="Stortenbeker N."/>
            <person name="Wessels H.J.C.T."/>
            <person name="Speth D.R."/>
            <person name="Garcia-Heredia I."/>
            <person name="Kartal B."/>
        </authorList>
    </citation>
    <scope>NUCLEOTIDE SEQUENCE</scope>
    <source>
        <strain evidence="5">MAG1</strain>
    </source>
</reference>
<dbReference type="Proteomes" id="UP001234916">
    <property type="component" value="Chromosome"/>
</dbReference>
<feature type="signal peptide" evidence="3">
    <location>
        <begin position="1"/>
        <end position="19"/>
    </location>
</feature>
<evidence type="ECO:0000256" key="1">
    <source>
        <dbReference type="SAM" id="Coils"/>
    </source>
</evidence>
<evidence type="ECO:0000256" key="3">
    <source>
        <dbReference type="SAM" id="SignalP"/>
    </source>
</evidence>
<feature type="chain" id="PRO_5041339220" evidence="3">
    <location>
        <begin position="20"/>
        <end position="156"/>
    </location>
</feature>
<accession>A0AA49IY64</accession>
<evidence type="ECO:0000256" key="2">
    <source>
        <dbReference type="SAM" id="MobiDB-lite"/>
    </source>
</evidence>
<feature type="domain" description="DUF4124" evidence="4">
    <location>
        <begin position="9"/>
        <end position="57"/>
    </location>
</feature>
<organism evidence="5">
    <name type="scientific">Candidatus Nitricoxidivorans perseverans</name>
    <dbReference type="NCBI Taxonomy" id="2975601"/>
    <lineage>
        <taxon>Bacteria</taxon>
        <taxon>Pseudomonadati</taxon>
        <taxon>Pseudomonadota</taxon>
        <taxon>Betaproteobacteria</taxon>
        <taxon>Nitrosomonadales</taxon>
        <taxon>Sterolibacteriaceae</taxon>
        <taxon>Candidatus Nitricoxidivorans</taxon>
    </lineage>
</organism>
<proteinExistence type="predicted"/>
<dbReference type="Pfam" id="PF13511">
    <property type="entry name" value="DUF4124"/>
    <property type="match status" value="1"/>
</dbReference>
<name>A0AA49IY64_9PROT</name>
<protein>
    <submittedName>
        <fullName evidence="5">DUF4124 domain-containing protein</fullName>
    </submittedName>
</protein>